<keyword evidence="7 8" id="KW-0961">Cell wall biogenesis/degradation</keyword>
<comment type="function">
    <text evidence="8">Murein-degrading enzyme that degrades murein glycan strands and insoluble, high-molecular weight murein sacculi, with the concomitant formation of a 1,6-anhydromuramoyl product. Lytic transglycosylases (LTs) play an integral role in the metabolism of the peptidoglycan (PG) sacculus. Their lytic action creates space within the PG sacculus to allow for its expansion as well as for the insertion of various structures such as secretion systems and flagella.</text>
</comment>
<comment type="caution">
    <text evidence="8">Lacks conserved residue(s) required for the propagation of feature annotation.</text>
</comment>
<comment type="caution">
    <text evidence="11">The sequence shown here is derived from an EMBL/GenBank/DDBJ whole genome shotgun (WGS) entry which is preliminary data.</text>
</comment>
<keyword evidence="6 8" id="KW-0456">Lyase</keyword>
<dbReference type="PANTHER" id="PTHR35936:SF32">
    <property type="entry name" value="MEMBRANE-BOUND LYTIC MUREIN TRANSGLYCOSYLASE F"/>
    <property type="match status" value="1"/>
</dbReference>
<reference evidence="11 12" key="1">
    <citation type="submission" date="2023-12" db="EMBL/GenBank/DDBJ databases">
        <title>Whole-genome sequencing of halo(alkali)philic microorganisms from hypersaline lakes.</title>
        <authorList>
            <person name="Sorokin D.Y."/>
            <person name="Merkel A.Y."/>
            <person name="Messina E."/>
            <person name="Yakimov M."/>
        </authorList>
    </citation>
    <scope>NUCLEOTIDE SEQUENCE [LARGE SCALE GENOMIC DNA]</scope>
    <source>
        <strain evidence="11 12">AB-CW1</strain>
    </source>
</reference>
<dbReference type="GO" id="GO:0008933">
    <property type="term" value="F:peptidoglycan lytic transglycosylase activity"/>
    <property type="evidence" value="ECO:0007669"/>
    <property type="project" value="UniProtKB-UniRule"/>
</dbReference>
<feature type="region of interest" description="Disordered" evidence="9">
    <location>
        <begin position="449"/>
        <end position="474"/>
    </location>
</feature>
<protein>
    <recommendedName>
        <fullName evidence="8">Membrane-bound lytic murein transglycosylase F</fullName>
        <ecNumber evidence="8">4.2.2.n1</ecNumber>
    </recommendedName>
    <alternativeName>
        <fullName evidence="8">Murein lyase F</fullName>
    </alternativeName>
</protein>
<dbReference type="EMBL" id="JAYGII010000029">
    <property type="protein sequence ID" value="MEA5446349.1"/>
    <property type="molecule type" value="Genomic_DNA"/>
</dbReference>
<dbReference type="InterPro" id="IPR000189">
    <property type="entry name" value="Transglyc_AS"/>
</dbReference>
<comment type="subcellular location">
    <subcellularLocation>
        <location evidence="8">Cell outer membrane</location>
        <topology evidence="8">Peripheral membrane protein</topology>
    </subcellularLocation>
    <text evidence="8">Attached to the inner leaflet of the outer membrane.</text>
</comment>
<evidence type="ECO:0000256" key="4">
    <source>
        <dbReference type="ARBA" id="ARBA00023136"/>
    </source>
</evidence>
<dbReference type="GO" id="GO:0071555">
    <property type="term" value="P:cell wall organization"/>
    <property type="evidence" value="ECO:0007669"/>
    <property type="project" value="UniProtKB-KW"/>
</dbReference>
<feature type="active site" evidence="8">
    <location>
        <position position="302"/>
    </location>
</feature>
<evidence type="ECO:0000256" key="8">
    <source>
        <dbReference type="HAMAP-Rule" id="MF_02016"/>
    </source>
</evidence>
<dbReference type="InterPro" id="IPR008258">
    <property type="entry name" value="Transglycosylase_SLT_dom_1"/>
</dbReference>
<comment type="domain">
    <text evidence="8">The N-terminal domain does not have lytic activity and probably modulates enzymatic activity. The C-terminal domain is the catalytic active domain.</text>
</comment>
<dbReference type="Gene3D" id="1.10.530.10">
    <property type="match status" value="1"/>
</dbReference>
<comment type="similarity">
    <text evidence="1">Belongs to the transglycosylase Slt family.</text>
</comment>
<evidence type="ECO:0000256" key="3">
    <source>
        <dbReference type="ARBA" id="ARBA00022729"/>
    </source>
</evidence>
<dbReference type="CDD" id="cd13403">
    <property type="entry name" value="MLTF-like"/>
    <property type="match status" value="1"/>
</dbReference>
<sequence>MLRIWLTTGLALLLGTCSLPPSLLEQVQSRGELHVLTRNSPTTYYIDADGPTGMEFDLAQRFADHLGVDLRITVPDGVNEIFRQLESGEAHLAAAGLSITDRRQERVRFGEPYQEVTQQLVYRFGRSRPRSLDELDGTVAVVAGSSHEETLQQLAEDYPELEWKAIDGVESEELLIRVAERELDYTVADSVELHMNRRYYPELRAAFDLAEPEPLAWAFPKNRDNSLRTAANEFIQRMERRGTLAQLHDRHFGHTERFDYVGTRIFMRHIDNRLPTYRHLFETAADDNSLDWRLLAAIGYQESHWNPRAVSPTGVRGIMMLTQRTASDLGVQNRIDPQESIFGGARYFRQVRDRLPPEIEEPDRSWMALAAYNVGFYHLMDARMLTEQKGANPDRWMDVRDHLPLLSQRQYYTQTRYGYARGREPVIYVDNIRRYYDILSWMMPKEDDDEERLAEETRAPDGVVIEEELGEDGD</sequence>
<dbReference type="RefSeq" id="WP_346052521.1">
    <property type="nucleotide sequence ID" value="NZ_JAYGII010000029.1"/>
</dbReference>
<dbReference type="Gene3D" id="3.40.190.10">
    <property type="entry name" value="Periplasmic binding protein-like II"/>
    <property type="match status" value="2"/>
</dbReference>
<evidence type="ECO:0000256" key="7">
    <source>
        <dbReference type="ARBA" id="ARBA00023316"/>
    </source>
</evidence>
<organism evidence="11 12">
    <name type="scientific">Natronospira elongata</name>
    <dbReference type="NCBI Taxonomy" id="3110268"/>
    <lineage>
        <taxon>Bacteria</taxon>
        <taxon>Pseudomonadati</taxon>
        <taxon>Pseudomonadota</taxon>
        <taxon>Gammaproteobacteria</taxon>
        <taxon>Natronospirales</taxon>
        <taxon>Natronospiraceae</taxon>
        <taxon>Natronospira</taxon>
    </lineage>
</organism>
<proteinExistence type="inferred from homology"/>
<evidence type="ECO:0000256" key="2">
    <source>
        <dbReference type="ARBA" id="ARBA00010333"/>
    </source>
</evidence>
<comment type="similarity">
    <text evidence="8">In the N-terminal section; belongs to the bacterial solute-binding protein 3 family.</text>
</comment>
<comment type="similarity">
    <text evidence="8">In the C-terminal section; belongs to the transglycosylase Slt family.</text>
</comment>
<evidence type="ECO:0000259" key="10">
    <source>
        <dbReference type="SMART" id="SM00062"/>
    </source>
</evidence>
<feature type="region of interest" description="LT domain" evidence="8">
    <location>
        <begin position="256"/>
        <end position="474"/>
    </location>
</feature>
<feature type="compositionally biased region" description="Acidic residues" evidence="9">
    <location>
        <begin position="464"/>
        <end position="474"/>
    </location>
</feature>
<dbReference type="Pfam" id="PF00497">
    <property type="entry name" value="SBP_bac_3"/>
    <property type="match status" value="1"/>
</dbReference>
<comment type="catalytic activity">
    <reaction evidence="8">
        <text>Exolytic cleavage of the (1-&gt;4)-beta-glycosidic linkage between N-acetylmuramic acid (MurNAc) and N-acetylglucosamine (GlcNAc) residues in peptidoglycan, from either the reducing or the non-reducing ends of the peptidoglycan chains, with concomitant formation of a 1,6-anhydrobond in the MurNAc residue.</text>
        <dbReference type="EC" id="4.2.2.n1"/>
    </reaction>
</comment>
<evidence type="ECO:0000256" key="1">
    <source>
        <dbReference type="ARBA" id="ARBA00007734"/>
    </source>
</evidence>
<keyword evidence="5 8" id="KW-0998">Cell outer membrane</keyword>
<dbReference type="GO" id="GO:0009253">
    <property type="term" value="P:peptidoglycan catabolic process"/>
    <property type="evidence" value="ECO:0007669"/>
    <property type="project" value="TreeGrafter"/>
</dbReference>
<evidence type="ECO:0000256" key="5">
    <source>
        <dbReference type="ARBA" id="ARBA00023237"/>
    </source>
</evidence>
<dbReference type="NCBIfam" id="NF008112">
    <property type="entry name" value="PRK10859.1"/>
    <property type="match status" value="1"/>
</dbReference>
<name>A0AAP6JJ42_9GAMM</name>
<dbReference type="SUPFAM" id="SSF53955">
    <property type="entry name" value="Lysozyme-like"/>
    <property type="match status" value="1"/>
</dbReference>
<comment type="similarity">
    <text evidence="2">Belongs to the bacterial solute-binding protein 3 family.</text>
</comment>
<accession>A0AAP6JJ42</accession>
<feature type="domain" description="Solute-binding protein family 3/N-terminal" evidence="10">
    <location>
        <begin position="32"/>
        <end position="255"/>
    </location>
</feature>
<dbReference type="PANTHER" id="PTHR35936">
    <property type="entry name" value="MEMBRANE-BOUND LYTIC MUREIN TRANSGLYCOSYLASE F"/>
    <property type="match status" value="1"/>
</dbReference>
<dbReference type="SMART" id="SM00062">
    <property type="entry name" value="PBPb"/>
    <property type="match status" value="1"/>
</dbReference>
<gene>
    <name evidence="8 11" type="primary">mltF</name>
    <name evidence="11" type="ORF">VCB98_11010</name>
</gene>
<dbReference type="Proteomes" id="UP001302316">
    <property type="component" value="Unassembled WGS sequence"/>
</dbReference>
<evidence type="ECO:0000256" key="9">
    <source>
        <dbReference type="SAM" id="MobiDB-lite"/>
    </source>
</evidence>
<dbReference type="InterPro" id="IPR023703">
    <property type="entry name" value="MltF"/>
</dbReference>
<dbReference type="HAMAP" id="MF_02016">
    <property type="entry name" value="MltF"/>
    <property type="match status" value="1"/>
</dbReference>
<dbReference type="InterPro" id="IPR001638">
    <property type="entry name" value="Solute-binding_3/MltF_N"/>
</dbReference>
<dbReference type="CDD" id="cd01009">
    <property type="entry name" value="PBP2_YfhD_N"/>
    <property type="match status" value="1"/>
</dbReference>
<evidence type="ECO:0000256" key="6">
    <source>
        <dbReference type="ARBA" id="ARBA00023239"/>
    </source>
</evidence>
<keyword evidence="12" id="KW-1185">Reference proteome</keyword>
<keyword evidence="4 8" id="KW-0472">Membrane</keyword>
<dbReference type="SUPFAM" id="SSF53850">
    <property type="entry name" value="Periplasmic binding protein-like II"/>
    <property type="match status" value="1"/>
</dbReference>
<dbReference type="EC" id="4.2.2.n1" evidence="8"/>
<dbReference type="GO" id="GO:0009279">
    <property type="term" value="C:cell outer membrane"/>
    <property type="evidence" value="ECO:0007669"/>
    <property type="project" value="UniProtKB-SubCell"/>
</dbReference>
<dbReference type="PROSITE" id="PS00922">
    <property type="entry name" value="TRANSGLYCOSYLASE"/>
    <property type="match status" value="1"/>
</dbReference>
<dbReference type="InterPro" id="IPR023346">
    <property type="entry name" value="Lysozyme-like_dom_sf"/>
</dbReference>
<dbReference type="GO" id="GO:0016998">
    <property type="term" value="P:cell wall macromolecule catabolic process"/>
    <property type="evidence" value="ECO:0007669"/>
    <property type="project" value="UniProtKB-UniRule"/>
</dbReference>
<evidence type="ECO:0000313" key="11">
    <source>
        <dbReference type="EMBL" id="MEA5446349.1"/>
    </source>
</evidence>
<evidence type="ECO:0000313" key="12">
    <source>
        <dbReference type="Proteomes" id="UP001302316"/>
    </source>
</evidence>
<dbReference type="Pfam" id="PF01464">
    <property type="entry name" value="SLT"/>
    <property type="match status" value="1"/>
</dbReference>
<keyword evidence="3 8" id="KW-0732">Signal</keyword>
<dbReference type="AlphaFoldDB" id="A0AAP6JJ42"/>